<dbReference type="InterPro" id="IPR036942">
    <property type="entry name" value="Beta-barrel_TonB_sf"/>
</dbReference>
<dbReference type="SUPFAM" id="SSF49464">
    <property type="entry name" value="Carboxypeptidase regulatory domain-like"/>
    <property type="match status" value="1"/>
</dbReference>
<keyword evidence="5 9" id="KW-0798">TonB box</keyword>
<feature type="chain" id="PRO_5002116297" evidence="10">
    <location>
        <begin position="22"/>
        <end position="1049"/>
    </location>
</feature>
<feature type="domain" description="TonB-dependent receptor-like beta-barrel" evidence="11">
    <location>
        <begin position="433"/>
        <end position="1007"/>
    </location>
</feature>
<evidence type="ECO:0000256" key="8">
    <source>
        <dbReference type="PROSITE-ProRule" id="PRU01360"/>
    </source>
</evidence>
<protein>
    <submittedName>
        <fullName evidence="13">TonB-dependent receptor plug domain protein</fullName>
    </submittedName>
</protein>
<reference evidence="13 14" key="1">
    <citation type="submission" date="2015-01" db="EMBL/GenBank/DDBJ databases">
        <authorList>
            <person name="Xiang T."/>
            <person name="Song Y."/>
            <person name="Huang L."/>
            <person name="Wang B."/>
            <person name="Wu P."/>
        </authorList>
    </citation>
    <scope>NUCLEOTIDE SEQUENCE [LARGE SCALE GENOMIC DNA]</scope>
    <source>
        <strain evidence="13 14">CcD38</strain>
    </source>
</reference>
<dbReference type="Pfam" id="PF13715">
    <property type="entry name" value="CarbopepD_reg_2"/>
    <property type="match status" value="1"/>
</dbReference>
<evidence type="ECO:0000256" key="4">
    <source>
        <dbReference type="ARBA" id="ARBA00022692"/>
    </source>
</evidence>
<keyword evidence="2 8" id="KW-0813">Transport</keyword>
<organism evidence="13 14">
    <name type="scientific">Capnocytophaga canis</name>
    <dbReference type="NCBI Taxonomy" id="1848903"/>
    <lineage>
        <taxon>Bacteria</taxon>
        <taxon>Pseudomonadati</taxon>
        <taxon>Bacteroidota</taxon>
        <taxon>Flavobacteriia</taxon>
        <taxon>Flavobacteriales</taxon>
        <taxon>Flavobacteriaceae</taxon>
        <taxon>Capnocytophaga</taxon>
    </lineage>
</organism>
<keyword evidence="7 8" id="KW-0998">Cell outer membrane</keyword>
<dbReference type="InterPro" id="IPR037066">
    <property type="entry name" value="Plug_dom_sf"/>
</dbReference>
<keyword evidence="10" id="KW-0732">Signal</keyword>
<keyword evidence="3 8" id="KW-1134">Transmembrane beta strand</keyword>
<comment type="subcellular location">
    <subcellularLocation>
        <location evidence="1 8">Cell outer membrane</location>
        <topology evidence="1 8">Multi-pass membrane protein</topology>
    </subcellularLocation>
</comment>
<dbReference type="PROSITE" id="PS52016">
    <property type="entry name" value="TONB_DEPENDENT_REC_3"/>
    <property type="match status" value="1"/>
</dbReference>
<evidence type="ECO:0000256" key="7">
    <source>
        <dbReference type="ARBA" id="ARBA00023237"/>
    </source>
</evidence>
<dbReference type="Gene3D" id="2.60.40.1120">
    <property type="entry name" value="Carboxypeptidase-like, regulatory domain"/>
    <property type="match status" value="1"/>
</dbReference>
<dbReference type="SUPFAM" id="SSF56935">
    <property type="entry name" value="Porins"/>
    <property type="match status" value="1"/>
</dbReference>
<dbReference type="RefSeq" id="WP_052458110.1">
    <property type="nucleotide sequence ID" value="NZ_CDOI01000133.1"/>
</dbReference>
<gene>
    <name evidence="13" type="ORF">CCAND38_230036</name>
</gene>
<evidence type="ECO:0000259" key="11">
    <source>
        <dbReference type="Pfam" id="PF00593"/>
    </source>
</evidence>
<dbReference type="InterPro" id="IPR012910">
    <property type="entry name" value="Plug_dom"/>
</dbReference>
<dbReference type="InterPro" id="IPR023996">
    <property type="entry name" value="TonB-dep_OMP_SusC/RagA"/>
</dbReference>
<evidence type="ECO:0000259" key="12">
    <source>
        <dbReference type="Pfam" id="PF07715"/>
    </source>
</evidence>
<dbReference type="NCBIfam" id="TIGR04056">
    <property type="entry name" value="OMP_RagA_SusC"/>
    <property type="match status" value="1"/>
</dbReference>
<dbReference type="InterPro" id="IPR008969">
    <property type="entry name" value="CarboxyPept-like_regulatory"/>
</dbReference>
<dbReference type="EMBL" id="CDOI01000133">
    <property type="protein sequence ID" value="CEN45245.1"/>
    <property type="molecule type" value="Genomic_DNA"/>
</dbReference>
<name>A0A0B7I0Q5_9FLAO</name>
<proteinExistence type="inferred from homology"/>
<dbReference type="Gene3D" id="2.170.130.10">
    <property type="entry name" value="TonB-dependent receptor, plug domain"/>
    <property type="match status" value="1"/>
</dbReference>
<evidence type="ECO:0000313" key="14">
    <source>
        <dbReference type="Proteomes" id="UP000045051"/>
    </source>
</evidence>
<evidence type="ECO:0000256" key="10">
    <source>
        <dbReference type="SAM" id="SignalP"/>
    </source>
</evidence>
<evidence type="ECO:0000256" key="9">
    <source>
        <dbReference type="RuleBase" id="RU003357"/>
    </source>
</evidence>
<evidence type="ECO:0000256" key="2">
    <source>
        <dbReference type="ARBA" id="ARBA00022448"/>
    </source>
</evidence>
<dbReference type="InterPro" id="IPR023997">
    <property type="entry name" value="TonB-dep_OMP_SusC/RagA_CS"/>
</dbReference>
<keyword evidence="6 8" id="KW-0472">Membrane</keyword>
<evidence type="ECO:0000256" key="1">
    <source>
        <dbReference type="ARBA" id="ARBA00004571"/>
    </source>
</evidence>
<accession>A0A0B7I0Q5</accession>
<dbReference type="InterPro" id="IPR039426">
    <property type="entry name" value="TonB-dep_rcpt-like"/>
</dbReference>
<comment type="similarity">
    <text evidence="8 9">Belongs to the TonB-dependent receptor family.</text>
</comment>
<keyword evidence="14" id="KW-1185">Reference proteome</keyword>
<keyword evidence="13" id="KW-0675">Receptor</keyword>
<sequence>MKFKILTLFTFVFSWCLTLSAQTVSVKGTVTDESKVPLPGVSVLIKNTTRGVATDFDGKYEIKANQGDVLVFSYLGFVTQEKTVGGGSSLTINVLLAEEAQQLEDVVVVGYGTQKKENLTGAIATVDAKVLESRPLTTIGQGLQGLVPNLNIGVGNGRPGSGASFNIRGFTSINGGSPLVLVDGVQMDPNQINPNDVENVTILKDAASAAIYGGRAAFGVILITTKQGKKATPLQVNISTNYSLTRPTRLPKLVNSLEYLTMYLLADETGSISGGSRGSQGFGQEDIDRAKKYIADPRPENAVYIDPTNPRRYRYVGNTDWIEEMYPSWAPQSQHNISLSGGSEKTTYIASAGMFEQEGLFKVSKQKFNRYNLNLGLTTDVTKWLTVGVKTSLNRKQNDQPSNGRNGVETERFASDLKPLMPVYHPDGNFSGQGNYTNPFAMIATGGRDKYTSDDIWVTGNFVLKPIKNVKVVGDYTWNSYRNNSKTNVKRFKEYGAPTDGVSIFDPTKATDLGFFPHTNTSRVDENSYHDLYKAANIYAQYENTFAEKHYFKAMVGYSQEEKHNESFWASVKDLINQDYPYLKLNNDEKPRVGSGISDWALIGSFFRLNYIFAEKYLLEINGRYDGSSKFSKNNRYVFSPSASLGWRISKEGFFEPLTQVVSDLKLRVSYGDLPNQYVGGNYPYLATMGYGAQTGYLFGSAGLPYVNAPGLVSDNFTWETVETRNIGVDYGFFDNRLSGSFDYYIRNTKGMLVNGVPLPKVLGTGAPQRNAADLETKGFEFSIGWKDQVSEDFGYNISFNLADSRAFITKFDLNPTGNIGQYYVGREIGEIWGYTSNGLYQTNEDAAKIDNKRLAGYKWLAGDVKFEDLNGDNKIDWGDYTLEKPGDLSIIGNNRSRYTFGLNMGANYKGFDFSLFLQGTAKRDYALGGTYFWGFTNQWAVPTTEQLDYWTPENPNAYFPRQRFGGGNFQTSTRYLQDASYVRVKQITLGYSLPKDVMQSIGMNNLRVYVTGENVMEFTKLIKSYDPELLNQIYPLNRVFTFGVQARF</sequence>
<evidence type="ECO:0000256" key="5">
    <source>
        <dbReference type="ARBA" id="ARBA00023077"/>
    </source>
</evidence>
<feature type="signal peptide" evidence="10">
    <location>
        <begin position="1"/>
        <end position="21"/>
    </location>
</feature>
<evidence type="ECO:0000313" key="13">
    <source>
        <dbReference type="EMBL" id="CEN45245.1"/>
    </source>
</evidence>
<dbReference type="Gene3D" id="2.40.170.20">
    <property type="entry name" value="TonB-dependent receptor, beta-barrel domain"/>
    <property type="match status" value="1"/>
</dbReference>
<dbReference type="AlphaFoldDB" id="A0A0B7I0Q5"/>
<dbReference type="Pfam" id="PF07715">
    <property type="entry name" value="Plug"/>
    <property type="match status" value="1"/>
</dbReference>
<keyword evidence="4 8" id="KW-0812">Transmembrane</keyword>
<evidence type="ECO:0000256" key="3">
    <source>
        <dbReference type="ARBA" id="ARBA00022452"/>
    </source>
</evidence>
<dbReference type="Pfam" id="PF00593">
    <property type="entry name" value="TonB_dep_Rec_b-barrel"/>
    <property type="match status" value="1"/>
</dbReference>
<dbReference type="InterPro" id="IPR000531">
    <property type="entry name" value="Beta-barrel_TonB"/>
</dbReference>
<feature type="domain" description="TonB-dependent receptor plug" evidence="12">
    <location>
        <begin position="116"/>
        <end position="220"/>
    </location>
</feature>
<dbReference type="NCBIfam" id="TIGR04057">
    <property type="entry name" value="SusC_RagA_signa"/>
    <property type="match status" value="1"/>
</dbReference>
<dbReference type="GO" id="GO:0009279">
    <property type="term" value="C:cell outer membrane"/>
    <property type="evidence" value="ECO:0007669"/>
    <property type="project" value="UniProtKB-SubCell"/>
</dbReference>
<dbReference type="Proteomes" id="UP000045051">
    <property type="component" value="Unassembled WGS sequence"/>
</dbReference>
<evidence type="ECO:0000256" key="6">
    <source>
        <dbReference type="ARBA" id="ARBA00023136"/>
    </source>
</evidence>